<dbReference type="GO" id="GO:0006629">
    <property type="term" value="P:lipid metabolic process"/>
    <property type="evidence" value="ECO:0007669"/>
    <property type="project" value="UniProtKB-KW"/>
</dbReference>
<dbReference type="PANTHER" id="PTHR21212">
    <property type="entry name" value="BERNARDINELLI-SEIP CONGENITAL LIPODYSTROPHY 2 HOMOLOG BSCL2 PROTEIN"/>
    <property type="match status" value="1"/>
</dbReference>
<dbReference type="CDD" id="cd23995">
    <property type="entry name" value="Seipin_BSCL2_like"/>
    <property type="match status" value="1"/>
</dbReference>
<evidence type="ECO:0000256" key="3">
    <source>
        <dbReference type="ARBA" id="ARBA00022824"/>
    </source>
</evidence>
<comment type="subcellular location">
    <subcellularLocation>
        <location evidence="1">Endoplasmic reticulum membrane</location>
        <topology evidence="1">Multi-pass membrane protein</topology>
    </subcellularLocation>
</comment>
<name>A0AAP0M7T4_9ROSI</name>
<evidence type="ECO:0000256" key="4">
    <source>
        <dbReference type="ARBA" id="ARBA00022989"/>
    </source>
</evidence>
<keyword evidence="4 7" id="KW-1133">Transmembrane helix</keyword>
<feature type="transmembrane region" description="Helical" evidence="7">
    <location>
        <begin position="111"/>
        <end position="132"/>
    </location>
</feature>
<evidence type="ECO:0000256" key="6">
    <source>
        <dbReference type="ARBA" id="ARBA00023136"/>
    </source>
</evidence>
<dbReference type="GO" id="GO:0140042">
    <property type="term" value="P:lipid droplet formation"/>
    <property type="evidence" value="ECO:0007669"/>
    <property type="project" value="UniProtKB-ARBA"/>
</dbReference>
<keyword evidence="9" id="KW-1185">Reference proteome</keyword>
<dbReference type="AlphaFoldDB" id="A0AAP0M7T4"/>
<evidence type="ECO:0000256" key="5">
    <source>
        <dbReference type="ARBA" id="ARBA00023098"/>
    </source>
</evidence>
<dbReference type="PANTHER" id="PTHR21212:SF6">
    <property type="entry name" value="SEIPIN-2-LIKE"/>
    <property type="match status" value="1"/>
</dbReference>
<dbReference type="Pfam" id="PF06775">
    <property type="entry name" value="Seipin"/>
    <property type="match status" value="1"/>
</dbReference>
<organism evidence="8 9">
    <name type="scientific">Citrus x changshan-huyou</name>
    <dbReference type="NCBI Taxonomy" id="2935761"/>
    <lineage>
        <taxon>Eukaryota</taxon>
        <taxon>Viridiplantae</taxon>
        <taxon>Streptophyta</taxon>
        <taxon>Embryophyta</taxon>
        <taxon>Tracheophyta</taxon>
        <taxon>Spermatophyta</taxon>
        <taxon>Magnoliopsida</taxon>
        <taxon>eudicotyledons</taxon>
        <taxon>Gunneridae</taxon>
        <taxon>Pentapetalae</taxon>
        <taxon>rosids</taxon>
        <taxon>malvids</taxon>
        <taxon>Sapindales</taxon>
        <taxon>Rutaceae</taxon>
        <taxon>Aurantioideae</taxon>
        <taxon>Citrus</taxon>
    </lineage>
</organism>
<dbReference type="GO" id="GO:0005789">
    <property type="term" value="C:endoplasmic reticulum membrane"/>
    <property type="evidence" value="ECO:0007669"/>
    <property type="project" value="UniProtKB-SubCell"/>
</dbReference>
<feature type="transmembrane region" description="Helical" evidence="7">
    <location>
        <begin position="144"/>
        <end position="165"/>
    </location>
</feature>
<evidence type="ECO:0000313" key="8">
    <source>
        <dbReference type="EMBL" id="KAK9199212.1"/>
    </source>
</evidence>
<protein>
    <recommendedName>
        <fullName evidence="10">Seipin</fullName>
    </recommendedName>
</protein>
<keyword evidence="2 7" id="KW-0812">Transmembrane</keyword>
<dbReference type="InterPro" id="IPR009617">
    <property type="entry name" value="Seipin"/>
</dbReference>
<accession>A0AAP0M7T4</accession>
<evidence type="ECO:0008006" key="10">
    <source>
        <dbReference type="Google" id="ProtNLM"/>
    </source>
</evidence>
<reference evidence="8 9" key="1">
    <citation type="submission" date="2024-05" db="EMBL/GenBank/DDBJ databases">
        <title>Haplotype-resolved chromosome-level genome assembly of Huyou (Citrus changshanensis).</title>
        <authorList>
            <person name="Miao C."/>
            <person name="Chen W."/>
            <person name="Wu Y."/>
            <person name="Wang L."/>
            <person name="Zhao S."/>
            <person name="Grierson D."/>
            <person name="Xu C."/>
            <person name="Chen K."/>
        </authorList>
    </citation>
    <scope>NUCLEOTIDE SEQUENCE [LARGE SCALE GENOMIC DNA]</scope>
    <source>
        <strain evidence="8">01-14</strain>
        <tissue evidence="8">Leaf</tissue>
    </source>
</reference>
<keyword evidence="5" id="KW-0443">Lipid metabolism</keyword>
<feature type="transmembrane region" description="Helical" evidence="7">
    <location>
        <begin position="426"/>
        <end position="451"/>
    </location>
</feature>
<evidence type="ECO:0000256" key="2">
    <source>
        <dbReference type="ARBA" id="ARBA00022692"/>
    </source>
</evidence>
<comment type="caution">
    <text evidence="8">The sequence shown here is derived from an EMBL/GenBank/DDBJ whole genome shotgun (WGS) entry which is preliminary data.</text>
</comment>
<evidence type="ECO:0000256" key="1">
    <source>
        <dbReference type="ARBA" id="ARBA00004477"/>
    </source>
</evidence>
<dbReference type="Proteomes" id="UP001428341">
    <property type="component" value="Unassembled WGS sequence"/>
</dbReference>
<dbReference type="EMBL" id="JBCGBO010000005">
    <property type="protein sequence ID" value="KAK9199212.1"/>
    <property type="molecule type" value="Genomic_DNA"/>
</dbReference>
<gene>
    <name evidence="8" type="ORF">WN944_014400</name>
</gene>
<evidence type="ECO:0000313" key="9">
    <source>
        <dbReference type="Proteomes" id="UP001428341"/>
    </source>
</evidence>
<keyword evidence="6 7" id="KW-0472">Membrane</keyword>
<feature type="transmembrane region" description="Helical" evidence="7">
    <location>
        <begin position="203"/>
        <end position="232"/>
    </location>
</feature>
<proteinExistence type="predicted"/>
<keyword evidence="3" id="KW-0256">Endoplasmic reticulum</keyword>
<evidence type="ECO:0000256" key="7">
    <source>
        <dbReference type="SAM" id="Phobius"/>
    </source>
</evidence>
<sequence length="476" mass="53908">MEEASISEIDHFTIGEGEFFTNCRNNVKSKGLCDVLKFCLVKFAINGADKVFKDQNFRRSNYFAIGLNEEAMLHDNFQAHQYSEKYKFGTNTVLESGRDRWNNEYMNVSKVVNSCSGGIIEFPLNLLAFFAMSMMKFVGFEFNLFLDFVTFPIWLSYSSTMLFLFPFQTLRQVRGYLVRKFLTMLGVSGNIITMKAIRLGWGFFWSMFVCFMLLGVLASGFLFGGFLMGYLLEKPIQATETLNFDYTKTSPVAFVPIMNHPGMGNPSSLIVKDNVKAGKDASPRAIPYNHKLQLTVSLTVPESDYNRNLGVFQVRVEFLSANGKVTGSSSYPCMMKFKSQPIQFVETIIKSAPLIAGFQSESQILNIKMSEFTEGLEPTACLKVILEQRAEYLAGAGIPEIYAASLSLESELPQFKKIIWNWRRTIFVWISFMCFATELLIILAACSSMIIRKGMPKIAYAKKGSALNIIPWYKTR</sequence>